<evidence type="ECO:0000256" key="2">
    <source>
        <dbReference type="ARBA" id="ARBA00010735"/>
    </source>
</evidence>
<gene>
    <name evidence="10" type="ORF">GCM10007876_13400</name>
</gene>
<evidence type="ECO:0000313" key="10">
    <source>
        <dbReference type="EMBL" id="GLQ30861.1"/>
    </source>
</evidence>
<feature type="transmembrane region" description="Helical" evidence="9">
    <location>
        <begin position="156"/>
        <end position="181"/>
    </location>
</feature>
<evidence type="ECO:0000256" key="1">
    <source>
        <dbReference type="ARBA" id="ARBA00004651"/>
    </source>
</evidence>
<feature type="region of interest" description="Disordered" evidence="8">
    <location>
        <begin position="258"/>
        <end position="277"/>
    </location>
</feature>
<comment type="similarity">
    <text evidence="2">Belongs to the AzlC family.</text>
</comment>
<feature type="transmembrane region" description="Helical" evidence="9">
    <location>
        <begin position="37"/>
        <end position="60"/>
    </location>
</feature>
<evidence type="ECO:0000256" key="3">
    <source>
        <dbReference type="ARBA" id="ARBA00022448"/>
    </source>
</evidence>
<feature type="transmembrane region" description="Helical" evidence="9">
    <location>
        <begin position="187"/>
        <end position="204"/>
    </location>
</feature>
<feature type="transmembrane region" description="Helical" evidence="9">
    <location>
        <begin position="216"/>
        <end position="238"/>
    </location>
</feature>
<evidence type="ECO:0000256" key="5">
    <source>
        <dbReference type="ARBA" id="ARBA00022692"/>
    </source>
</evidence>
<evidence type="ECO:0000256" key="4">
    <source>
        <dbReference type="ARBA" id="ARBA00022475"/>
    </source>
</evidence>
<keyword evidence="4" id="KW-1003">Cell membrane</keyword>
<keyword evidence="5 9" id="KW-0812">Transmembrane</keyword>
<dbReference type="GO" id="GO:0005886">
    <property type="term" value="C:plasma membrane"/>
    <property type="evidence" value="ECO:0007669"/>
    <property type="project" value="UniProtKB-SubCell"/>
</dbReference>
<evidence type="ECO:0000256" key="8">
    <source>
        <dbReference type="SAM" id="MobiDB-lite"/>
    </source>
</evidence>
<proteinExistence type="inferred from homology"/>
<dbReference type="Pfam" id="PF03591">
    <property type="entry name" value="AzlC"/>
    <property type="match status" value="1"/>
</dbReference>
<dbReference type="Proteomes" id="UP001161389">
    <property type="component" value="Unassembled WGS sequence"/>
</dbReference>
<sequence>MNTETATLPLATDALTGELSSSSTVGKFNKREFIRGLIAAIPVMIGFVPVALVLGAQASAKGLNLFEVPLMTGLNFGGGSEFTAMGLWTSPPHILLIVTMSMLVNSRHILMGAALAPYLKHLSKKQAIPSLFFMCDESWAMALADAKKKGAAHISLPYYLGTAIGLYLTWVTFTTLGVWLGPTLGNLDQFGFDMAFTAVFLVLLKGMWKGTTACRPWLVSLVFAALTYLLIPGAWYVAAGALSGLLYAAYQAGEAENQSIEESPSSTAGNVQGGHPQ</sequence>
<evidence type="ECO:0000256" key="7">
    <source>
        <dbReference type="ARBA" id="ARBA00023136"/>
    </source>
</evidence>
<dbReference type="AlphaFoldDB" id="A0AA37S950"/>
<dbReference type="RefSeq" id="WP_284380276.1">
    <property type="nucleotide sequence ID" value="NZ_BSNM01000009.1"/>
</dbReference>
<keyword evidence="3" id="KW-0813">Transport</keyword>
<keyword evidence="7 9" id="KW-0472">Membrane</keyword>
<dbReference type="PANTHER" id="PTHR34979">
    <property type="entry name" value="INNER MEMBRANE PROTEIN YGAZ"/>
    <property type="match status" value="1"/>
</dbReference>
<dbReference type="GO" id="GO:1903785">
    <property type="term" value="P:L-valine transmembrane transport"/>
    <property type="evidence" value="ECO:0007669"/>
    <property type="project" value="TreeGrafter"/>
</dbReference>
<organism evidence="10 11">
    <name type="scientific">Litoribrevibacter albus</name>
    <dbReference type="NCBI Taxonomy" id="1473156"/>
    <lineage>
        <taxon>Bacteria</taxon>
        <taxon>Pseudomonadati</taxon>
        <taxon>Pseudomonadota</taxon>
        <taxon>Gammaproteobacteria</taxon>
        <taxon>Oceanospirillales</taxon>
        <taxon>Oceanospirillaceae</taxon>
        <taxon>Litoribrevibacter</taxon>
    </lineage>
</organism>
<accession>A0AA37S950</accession>
<keyword evidence="11" id="KW-1185">Reference proteome</keyword>
<name>A0AA37S950_9GAMM</name>
<feature type="compositionally biased region" description="Polar residues" evidence="8">
    <location>
        <begin position="258"/>
        <end position="270"/>
    </location>
</feature>
<reference evidence="10" key="1">
    <citation type="journal article" date="2014" name="Int. J. Syst. Evol. Microbiol.">
        <title>Complete genome sequence of Corynebacterium casei LMG S-19264T (=DSM 44701T), isolated from a smear-ripened cheese.</title>
        <authorList>
            <consortium name="US DOE Joint Genome Institute (JGI-PGF)"/>
            <person name="Walter F."/>
            <person name="Albersmeier A."/>
            <person name="Kalinowski J."/>
            <person name="Ruckert C."/>
        </authorList>
    </citation>
    <scope>NUCLEOTIDE SEQUENCE</scope>
    <source>
        <strain evidence="10">NBRC 110071</strain>
    </source>
</reference>
<comment type="caution">
    <text evidence="10">The sequence shown here is derived from an EMBL/GenBank/DDBJ whole genome shotgun (WGS) entry which is preliminary data.</text>
</comment>
<protein>
    <submittedName>
        <fullName evidence="10">Transporter</fullName>
    </submittedName>
</protein>
<comment type="subcellular location">
    <subcellularLocation>
        <location evidence="1">Cell membrane</location>
        <topology evidence="1">Multi-pass membrane protein</topology>
    </subcellularLocation>
</comment>
<dbReference type="InterPro" id="IPR011606">
    <property type="entry name" value="Brnchd-chn_aa_trnsp_permease"/>
</dbReference>
<keyword evidence="6 9" id="KW-1133">Transmembrane helix</keyword>
<reference evidence="10" key="2">
    <citation type="submission" date="2023-01" db="EMBL/GenBank/DDBJ databases">
        <title>Draft genome sequence of Litoribrevibacter albus strain NBRC 110071.</title>
        <authorList>
            <person name="Sun Q."/>
            <person name="Mori K."/>
        </authorList>
    </citation>
    <scope>NUCLEOTIDE SEQUENCE</scope>
    <source>
        <strain evidence="10">NBRC 110071</strain>
    </source>
</reference>
<dbReference type="EMBL" id="BSNM01000009">
    <property type="protein sequence ID" value="GLQ30861.1"/>
    <property type="molecule type" value="Genomic_DNA"/>
</dbReference>
<evidence type="ECO:0000313" key="11">
    <source>
        <dbReference type="Proteomes" id="UP001161389"/>
    </source>
</evidence>
<evidence type="ECO:0000256" key="9">
    <source>
        <dbReference type="SAM" id="Phobius"/>
    </source>
</evidence>
<dbReference type="PANTHER" id="PTHR34979:SF1">
    <property type="entry name" value="INNER MEMBRANE PROTEIN YGAZ"/>
    <property type="match status" value="1"/>
</dbReference>
<evidence type="ECO:0000256" key="6">
    <source>
        <dbReference type="ARBA" id="ARBA00022989"/>
    </source>
</evidence>